<dbReference type="SUPFAM" id="SSF56601">
    <property type="entry name" value="beta-lactamase/transpeptidase-like"/>
    <property type="match status" value="1"/>
</dbReference>
<dbReference type="InterPro" id="IPR005543">
    <property type="entry name" value="PASTA_dom"/>
</dbReference>
<keyword evidence="5" id="KW-0328">Glycosyltransferase</keyword>
<dbReference type="SUPFAM" id="SSF53955">
    <property type="entry name" value="Lysozyme-like"/>
    <property type="match status" value="1"/>
</dbReference>
<keyword evidence="9" id="KW-0573">Peptidoglycan synthesis</keyword>
<dbReference type="CDD" id="cd06577">
    <property type="entry name" value="PASTA_pknB"/>
    <property type="match status" value="1"/>
</dbReference>
<gene>
    <name evidence="15" type="ORF">RPIT_01360</name>
</gene>
<dbReference type="GO" id="GO:0008658">
    <property type="term" value="F:penicillin binding"/>
    <property type="evidence" value="ECO:0007669"/>
    <property type="project" value="InterPro"/>
</dbReference>
<dbReference type="GO" id="GO:0009002">
    <property type="term" value="F:serine-type D-Ala-D-Ala carboxypeptidase activity"/>
    <property type="evidence" value="ECO:0007669"/>
    <property type="project" value="UniProtKB-EC"/>
</dbReference>
<protein>
    <submittedName>
        <fullName evidence="15">Penicillin-binding protein</fullName>
    </submittedName>
</protein>
<name>A0A1Q2CBZ2_9ACTN</name>
<evidence type="ECO:0000256" key="1">
    <source>
        <dbReference type="ARBA" id="ARBA00007090"/>
    </source>
</evidence>
<dbReference type="InterPro" id="IPR001460">
    <property type="entry name" value="PCN-bd_Tpept"/>
</dbReference>
<keyword evidence="11" id="KW-0961">Cell wall biogenesis/degradation</keyword>
<reference evidence="15 16" key="1">
    <citation type="journal article" date="2016" name="Int. J. Syst. Evol. Microbiol.">
        <title>Tessaracoccus flavus sp. nov., isolated from the drainage system of a lindane-producing factory.</title>
        <authorList>
            <person name="Kumari R."/>
            <person name="Singh P."/>
            <person name="Schumann P."/>
            <person name="Lal R."/>
        </authorList>
    </citation>
    <scope>NUCLEOTIDE SEQUENCE [LARGE SCALE GENOMIC DNA]</scope>
    <source>
        <strain evidence="15 16">RP1T</strain>
    </source>
</reference>
<dbReference type="Pfam" id="PF00905">
    <property type="entry name" value="Transpeptidase"/>
    <property type="match status" value="1"/>
</dbReference>
<evidence type="ECO:0000256" key="3">
    <source>
        <dbReference type="ARBA" id="ARBA00022645"/>
    </source>
</evidence>
<evidence type="ECO:0000256" key="7">
    <source>
        <dbReference type="ARBA" id="ARBA00022801"/>
    </source>
</evidence>
<dbReference type="STRING" id="1610493.RPIT_01360"/>
<dbReference type="EMBL" id="CP019605">
    <property type="protein sequence ID" value="AQP43629.1"/>
    <property type="molecule type" value="Genomic_DNA"/>
</dbReference>
<dbReference type="InterPro" id="IPR050396">
    <property type="entry name" value="Glycosyltr_51/Transpeptidase"/>
</dbReference>
<evidence type="ECO:0000256" key="2">
    <source>
        <dbReference type="ARBA" id="ARBA00007739"/>
    </source>
</evidence>
<dbReference type="InterPro" id="IPR001264">
    <property type="entry name" value="Glyco_trans_51"/>
</dbReference>
<evidence type="ECO:0000256" key="5">
    <source>
        <dbReference type="ARBA" id="ARBA00022676"/>
    </source>
</evidence>
<keyword evidence="4" id="KW-0645">Protease</keyword>
<evidence type="ECO:0000256" key="13">
    <source>
        <dbReference type="ARBA" id="ARBA00049902"/>
    </source>
</evidence>
<comment type="catalytic activity">
    <reaction evidence="12">
        <text>Preferential cleavage: (Ac)2-L-Lys-D-Ala-|-D-Ala. Also transpeptidation of peptidyl-alanyl moieties that are N-acyl substituents of D-alanine.</text>
        <dbReference type="EC" id="3.4.16.4"/>
    </reaction>
</comment>
<evidence type="ECO:0000256" key="14">
    <source>
        <dbReference type="SAM" id="MobiDB-lite"/>
    </source>
</evidence>
<keyword evidence="7" id="KW-0378">Hydrolase</keyword>
<dbReference type="OrthoDB" id="9766909at2"/>
<keyword evidence="6" id="KW-0808">Transferase</keyword>
<dbReference type="InterPro" id="IPR012338">
    <property type="entry name" value="Beta-lactam/transpept-like"/>
</dbReference>
<evidence type="ECO:0000313" key="16">
    <source>
        <dbReference type="Proteomes" id="UP000188324"/>
    </source>
</evidence>
<dbReference type="Proteomes" id="UP000188324">
    <property type="component" value="Chromosome"/>
</dbReference>
<dbReference type="AlphaFoldDB" id="A0A1Q2CBZ2"/>
<evidence type="ECO:0000256" key="12">
    <source>
        <dbReference type="ARBA" id="ARBA00034000"/>
    </source>
</evidence>
<dbReference type="GO" id="GO:0008955">
    <property type="term" value="F:peptidoglycan glycosyltransferase activity"/>
    <property type="evidence" value="ECO:0007669"/>
    <property type="project" value="UniProtKB-EC"/>
</dbReference>
<evidence type="ECO:0000256" key="10">
    <source>
        <dbReference type="ARBA" id="ARBA00023268"/>
    </source>
</evidence>
<dbReference type="Gene3D" id="3.30.10.20">
    <property type="match status" value="1"/>
</dbReference>
<dbReference type="InterPro" id="IPR036950">
    <property type="entry name" value="PBP_transglycosylase"/>
</dbReference>
<comment type="catalytic activity">
    <reaction evidence="13">
        <text>[GlcNAc-(1-&gt;4)-Mur2Ac(oyl-L-Ala-gamma-D-Glu-L-Lys-D-Ala-D-Ala)](n)-di-trans,octa-cis-undecaprenyl diphosphate + beta-D-GlcNAc-(1-&gt;4)-Mur2Ac(oyl-L-Ala-gamma-D-Glu-L-Lys-D-Ala-D-Ala)-di-trans,octa-cis-undecaprenyl diphosphate = [GlcNAc-(1-&gt;4)-Mur2Ac(oyl-L-Ala-gamma-D-Glu-L-Lys-D-Ala-D-Ala)](n+1)-di-trans,octa-cis-undecaprenyl diphosphate + di-trans,octa-cis-undecaprenyl diphosphate + H(+)</text>
        <dbReference type="Rhea" id="RHEA:23708"/>
        <dbReference type="Rhea" id="RHEA-COMP:9602"/>
        <dbReference type="Rhea" id="RHEA-COMP:9603"/>
        <dbReference type="ChEBI" id="CHEBI:15378"/>
        <dbReference type="ChEBI" id="CHEBI:58405"/>
        <dbReference type="ChEBI" id="CHEBI:60033"/>
        <dbReference type="ChEBI" id="CHEBI:78435"/>
        <dbReference type="EC" id="2.4.99.28"/>
    </reaction>
</comment>
<dbReference type="GO" id="GO:0030288">
    <property type="term" value="C:outer membrane-bounded periplasmic space"/>
    <property type="evidence" value="ECO:0007669"/>
    <property type="project" value="TreeGrafter"/>
</dbReference>
<evidence type="ECO:0000256" key="4">
    <source>
        <dbReference type="ARBA" id="ARBA00022670"/>
    </source>
</evidence>
<proteinExistence type="inferred from homology"/>
<dbReference type="GO" id="GO:0009252">
    <property type="term" value="P:peptidoglycan biosynthetic process"/>
    <property type="evidence" value="ECO:0007669"/>
    <property type="project" value="UniProtKB-KW"/>
</dbReference>
<feature type="compositionally biased region" description="Pro residues" evidence="14">
    <location>
        <begin position="779"/>
        <end position="802"/>
    </location>
</feature>
<keyword evidence="3" id="KW-0121">Carboxypeptidase</keyword>
<dbReference type="GO" id="GO:0006508">
    <property type="term" value="P:proteolysis"/>
    <property type="evidence" value="ECO:0007669"/>
    <property type="project" value="UniProtKB-KW"/>
</dbReference>
<dbReference type="Gene3D" id="1.10.3810.10">
    <property type="entry name" value="Biosynthetic peptidoglycan transglycosylase-like"/>
    <property type="match status" value="1"/>
</dbReference>
<comment type="similarity">
    <text evidence="2">In the N-terminal section; belongs to the glycosyltransferase 51 family.</text>
</comment>
<keyword evidence="8" id="KW-0133">Cell shape</keyword>
<dbReference type="Gene3D" id="3.40.710.10">
    <property type="entry name" value="DD-peptidase/beta-lactamase superfamily"/>
    <property type="match status" value="1"/>
</dbReference>
<evidence type="ECO:0000256" key="8">
    <source>
        <dbReference type="ARBA" id="ARBA00022960"/>
    </source>
</evidence>
<dbReference type="GO" id="GO:0008360">
    <property type="term" value="P:regulation of cell shape"/>
    <property type="evidence" value="ECO:0007669"/>
    <property type="project" value="UniProtKB-KW"/>
</dbReference>
<dbReference type="FunFam" id="1.10.3810.10:FF:000001">
    <property type="entry name" value="Penicillin-binding protein 1A"/>
    <property type="match status" value="1"/>
</dbReference>
<accession>A0A1Q2CBZ2</accession>
<evidence type="ECO:0000256" key="11">
    <source>
        <dbReference type="ARBA" id="ARBA00023316"/>
    </source>
</evidence>
<evidence type="ECO:0000256" key="9">
    <source>
        <dbReference type="ARBA" id="ARBA00022984"/>
    </source>
</evidence>
<organism evidence="15 16">
    <name type="scientific">Tessaracoccus flavus</name>
    <dbReference type="NCBI Taxonomy" id="1610493"/>
    <lineage>
        <taxon>Bacteria</taxon>
        <taxon>Bacillati</taxon>
        <taxon>Actinomycetota</taxon>
        <taxon>Actinomycetes</taxon>
        <taxon>Propionibacteriales</taxon>
        <taxon>Propionibacteriaceae</taxon>
        <taxon>Tessaracoccus</taxon>
    </lineage>
</organism>
<evidence type="ECO:0000313" key="15">
    <source>
        <dbReference type="EMBL" id="AQP43629.1"/>
    </source>
</evidence>
<dbReference type="InterPro" id="IPR023346">
    <property type="entry name" value="Lysozyme-like_dom_sf"/>
</dbReference>
<dbReference type="Pfam" id="PF00912">
    <property type="entry name" value="Transgly"/>
    <property type="match status" value="1"/>
</dbReference>
<dbReference type="KEGG" id="tfl:RPIT_01360"/>
<comment type="similarity">
    <text evidence="1">In the C-terminal section; belongs to the transpeptidase family.</text>
</comment>
<dbReference type="PANTHER" id="PTHR32282">
    <property type="entry name" value="BINDING PROTEIN TRANSPEPTIDASE, PUTATIVE-RELATED"/>
    <property type="match status" value="1"/>
</dbReference>
<evidence type="ECO:0000256" key="6">
    <source>
        <dbReference type="ARBA" id="ARBA00022679"/>
    </source>
</evidence>
<keyword evidence="16" id="KW-1185">Reference proteome</keyword>
<sequence>MKSVSLSSKTYSLLMFLAVSLLSGLLLSGLAVPFAALAGGGAKLAADSLEQLPTELETPPQSERSRILMANGEVLATFYDENRIYVPLSEIAPVMQDAQIAIEDHRFYEHGAIDFKGFVRAFFKTISGDTQGASSLTQQYVKLVRQDIAIAAGDKEAARAATEVTIERKIIEARYAMALEERLTKDEILERYLNIAYYGDGAYGVEAAAQHYFGTSAKELTLDQAAMLAGLVQNPVATNPVKRTDQAINRRNVVINRMAELGIISQEVADETKQIPFDQSKVVNMPNGCIASEYPFLCDYVRLTLLSDKMPSMGATVEERENLLNRGGLTITTLINSEAQAAAEAAVANQVAPTDQVLGAVTMLQPKTGLIVAMAQSRPVMGTDATAGETWYNYNVERSMGGAEGYQAGSTFKTFALAAALDVGMTPDKEYDAPSSIDLTGETFRNCEGTFPLYGEWKLGNQGNRGYGRIDMREATENSVNTYFGQLIQDAGVCATVQMAAKAGVKMATGQDLVETYSSIPSFVIGTAEVTPLSLAEAYATFANRGIHCDPIILQGVQTKDGAELEVPSANCQQVIRPEIADGVNYLLQGVAENGTGRPAALRDGRPQAGKTGTIDNYEALWYAGYTPEMAGVAMLAADKTHPFWEGKFPRSLRRLTLPSGYRIEGSGGGDAGLMWRGAMSAAVADLPRTEFIEPTDEILEGVEVPVPSVRGMGYNEAKEVLEAAGFTTERVRVHSNRRRGTFLGITPSDMAVKFSTIRMRVSLGPAPKPKPKPEPKPEPAPAPPPAEPAPPAPPADPPADPPAEEESDD</sequence>
<keyword evidence="10" id="KW-0511">Multifunctional enzyme</keyword>
<dbReference type="GO" id="GO:0071555">
    <property type="term" value="P:cell wall organization"/>
    <property type="evidence" value="ECO:0007669"/>
    <property type="project" value="UniProtKB-KW"/>
</dbReference>
<dbReference type="RefSeq" id="WP_077339810.1">
    <property type="nucleotide sequence ID" value="NZ_CP019605.1"/>
</dbReference>
<feature type="region of interest" description="Disordered" evidence="14">
    <location>
        <begin position="763"/>
        <end position="810"/>
    </location>
</feature>
<dbReference type="PANTHER" id="PTHR32282:SF33">
    <property type="entry name" value="PEPTIDOGLYCAN GLYCOSYLTRANSFERASE"/>
    <property type="match status" value="1"/>
</dbReference>